<organism evidence="7 8">
    <name type="scientific">Riccia fluitans</name>
    <dbReference type="NCBI Taxonomy" id="41844"/>
    <lineage>
        <taxon>Eukaryota</taxon>
        <taxon>Viridiplantae</taxon>
        <taxon>Streptophyta</taxon>
        <taxon>Embryophyta</taxon>
        <taxon>Marchantiophyta</taxon>
        <taxon>Marchantiopsida</taxon>
        <taxon>Marchantiidae</taxon>
        <taxon>Marchantiales</taxon>
        <taxon>Ricciaceae</taxon>
        <taxon>Riccia</taxon>
    </lineage>
</organism>
<evidence type="ECO:0000256" key="5">
    <source>
        <dbReference type="SAM" id="MobiDB-lite"/>
    </source>
</evidence>
<dbReference type="CDD" id="cd04873">
    <property type="entry name" value="ACT_UUR-ACR-like"/>
    <property type="match status" value="1"/>
</dbReference>
<reference evidence="7 8" key="1">
    <citation type="submission" date="2024-09" db="EMBL/GenBank/DDBJ databases">
        <title>Chromosome-scale assembly of Riccia fluitans.</title>
        <authorList>
            <person name="Paukszto L."/>
            <person name="Sawicki J."/>
            <person name="Karawczyk K."/>
            <person name="Piernik-Szablinska J."/>
            <person name="Szczecinska M."/>
            <person name="Mazdziarz M."/>
        </authorList>
    </citation>
    <scope>NUCLEOTIDE SEQUENCE [LARGE SCALE GENOMIC DNA]</scope>
    <source>
        <strain evidence="7">Rf_01</strain>
        <tissue evidence="7">Aerial parts of the thallus</tissue>
    </source>
</reference>
<sequence length="491" mass="54261">MPSHCRSGMLGMGPVNRHPFSLNFKSSSIPNTSFDVHRPYQLQVDSCTSAFQAVKDYSSSLLASQLQHHQEQHQHQHQVSSSNSTGGAVLSVNPAHVEEVDVETILQLGELQDWAWPSTNSSLVEPQEIKPSELQSLPYQAHQPLHLSSTIVHSSDIIHHSDQKDSTSSKAAAELFGAFPPPLLPQSHPGEAPEDKSFDLQSWCSAVRTAQCPQTITIPKFFQALGFSTSAAPSPTTMASPLRLQNVRERCSTAEVPQHVQRNSNHHVAAAPAYNQVEALGVQKKWHGKRQLSQRENHIWSERQRRKGMNHLFSTLRSLLPLPTSKTDKSTVVSEIIKYIKGLQAHREELQKKRMEILHRKSMDVIMVGAVVKRNSPTTIGNSISSSSGTLTGVPLGTESCLLQSFVLPNVALHISGNNGFITMSSPKRRGLLARILSIMQSYRLHVVSAYMSTSDDTVFHCLHVMTPPGHDKGFPKETLQLSLQNLSLPE</sequence>
<dbReference type="SMART" id="SM00353">
    <property type="entry name" value="HLH"/>
    <property type="match status" value="1"/>
</dbReference>
<dbReference type="PROSITE" id="PS50888">
    <property type="entry name" value="BHLH"/>
    <property type="match status" value="1"/>
</dbReference>
<dbReference type="InterPro" id="IPR044278">
    <property type="entry name" value="BHLH95-like"/>
</dbReference>
<evidence type="ECO:0000256" key="3">
    <source>
        <dbReference type="ARBA" id="ARBA00023163"/>
    </source>
</evidence>
<proteinExistence type="predicted"/>
<dbReference type="GO" id="GO:0005634">
    <property type="term" value="C:nucleus"/>
    <property type="evidence" value="ECO:0007669"/>
    <property type="project" value="UniProtKB-SubCell"/>
</dbReference>
<keyword evidence="4" id="KW-0539">Nucleus</keyword>
<dbReference type="Gene3D" id="4.10.280.10">
    <property type="entry name" value="Helix-loop-helix DNA-binding domain"/>
    <property type="match status" value="1"/>
</dbReference>
<dbReference type="Proteomes" id="UP001605036">
    <property type="component" value="Unassembled WGS sequence"/>
</dbReference>
<evidence type="ECO:0000313" key="7">
    <source>
        <dbReference type="EMBL" id="KAL2608439.1"/>
    </source>
</evidence>
<comment type="subcellular location">
    <subcellularLocation>
        <location evidence="1">Nucleus</location>
    </subcellularLocation>
</comment>
<dbReference type="PANTHER" id="PTHR46772">
    <property type="entry name" value="BHLH DOMAIN-CONTAINING PROTEIN"/>
    <property type="match status" value="1"/>
</dbReference>
<dbReference type="InterPro" id="IPR036638">
    <property type="entry name" value="HLH_DNA-bd_sf"/>
</dbReference>
<evidence type="ECO:0000259" key="6">
    <source>
        <dbReference type="PROSITE" id="PS50888"/>
    </source>
</evidence>
<dbReference type="InterPro" id="IPR011598">
    <property type="entry name" value="bHLH_dom"/>
</dbReference>
<feature type="region of interest" description="Disordered" evidence="5">
    <location>
        <begin position="64"/>
        <end position="89"/>
    </location>
</feature>
<comment type="caution">
    <text evidence="7">The sequence shown here is derived from an EMBL/GenBank/DDBJ whole genome shotgun (WGS) entry which is preliminary data.</text>
</comment>
<evidence type="ECO:0000313" key="8">
    <source>
        <dbReference type="Proteomes" id="UP001605036"/>
    </source>
</evidence>
<evidence type="ECO:0000256" key="2">
    <source>
        <dbReference type="ARBA" id="ARBA00023015"/>
    </source>
</evidence>
<protein>
    <recommendedName>
        <fullName evidence="6">BHLH domain-containing protein</fullName>
    </recommendedName>
</protein>
<evidence type="ECO:0000256" key="4">
    <source>
        <dbReference type="ARBA" id="ARBA00023242"/>
    </source>
</evidence>
<dbReference type="PANTHER" id="PTHR46772:SF3">
    <property type="entry name" value="BHLH DOMAIN-CONTAINING PROTEIN"/>
    <property type="match status" value="1"/>
</dbReference>
<dbReference type="Pfam" id="PF00010">
    <property type="entry name" value="HLH"/>
    <property type="match status" value="1"/>
</dbReference>
<dbReference type="SUPFAM" id="SSF47459">
    <property type="entry name" value="HLH, helix-loop-helix DNA-binding domain"/>
    <property type="match status" value="1"/>
</dbReference>
<dbReference type="EMBL" id="JBHFFA010000008">
    <property type="protein sequence ID" value="KAL2608439.1"/>
    <property type="molecule type" value="Genomic_DNA"/>
</dbReference>
<accession>A0ABD1XHJ8</accession>
<dbReference type="InterPro" id="IPR054502">
    <property type="entry name" value="bHLH-TF_ACT-like_plant"/>
</dbReference>
<gene>
    <name evidence="7" type="ORF">R1flu_027012</name>
</gene>
<evidence type="ECO:0000256" key="1">
    <source>
        <dbReference type="ARBA" id="ARBA00004123"/>
    </source>
</evidence>
<name>A0ABD1XHJ8_9MARC</name>
<dbReference type="AlphaFoldDB" id="A0ABD1XHJ8"/>
<dbReference type="Pfam" id="PF22754">
    <property type="entry name" value="bHLH-TF_ACT-like_plant"/>
    <property type="match status" value="1"/>
</dbReference>
<feature type="domain" description="BHLH" evidence="6">
    <location>
        <begin position="293"/>
        <end position="343"/>
    </location>
</feature>
<keyword evidence="3" id="KW-0804">Transcription</keyword>
<keyword evidence="8" id="KW-1185">Reference proteome</keyword>
<keyword evidence="2" id="KW-0805">Transcription regulation</keyword>